<keyword evidence="3 6" id="KW-0418">Kinase</keyword>
<dbReference type="Gene3D" id="3.40.50.300">
    <property type="entry name" value="P-loop containing nucleotide triphosphate hydrolases"/>
    <property type="match status" value="1"/>
</dbReference>
<dbReference type="GO" id="GO:0005829">
    <property type="term" value="C:cytosol"/>
    <property type="evidence" value="ECO:0007669"/>
    <property type="project" value="TreeGrafter"/>
</dbReference>
<feature type="domain" description="Guanylate kinase-like" evidence="5">
    <location>
        <begin position="84"/>
        <end position="133"/>
    </location>
</feature>
<dbReference type="AlphaFoldDB" id="A0A1J3IJB5"/>
<feature type="compositionally biased region" description="Low complexity" evidence="4">
    <location>
        <begin position="33"/>
        <end position="44"/>
    </location>
</feature>
<dbReference type="PROSITE" id="PS50052">
    <property type="entry name" value="GUANYLATE_KINASE_2"/>
    <property type="match status" value="1"/>
</dbReference>
<dbReference type="PANTHER" id="PTHR23117">
    <property type="entry name" value="GUANYLATE KINASE-RELATED"/>
    <property type="match status" value="1"/>
</dbReference>
<dbReference type="Pfam" id="PF00625">
    <property type="entry name" value="Guanylate_kin"/>
    <property type="match status" value="1"/>
</dbReference>
<proteinExistence type="inferred from homology"/>
<evidence type="ECO:0000313" key="6">
    <source>
        <dbReference type="EMBL" id="JAU80406.1"/>
    </source>
</evidence>
<evidence type="ECO:0000256" key="3">
    <source>
        <dbReference type="ARBA" id="ARBA00022777"/>
    </source>
</evidence>
<dbReference type="InterPro" id="IPR008145">
    <property type="entry name" value="GK/Ca_channel_bsu"/>
</dbReference>
<dbReference type="PANTHER" id="PTHR23117:SF13">
    <property type="entry name" value="GUANYLATE KINASE"/>
    <property type="match status" value="1"/>
</dbReference>
<evidence type="ECO:0000256" key="4">
    <source>
        <dbReference type="SAM" id="MobiDB-lite"/>
    </source>
</evidence>
<feature type="region of interest" description="Disordered" evidence="4">
    <location>
        <begin position="33"/>
        <end position="53"/>
    </location>
</feature>
<dbReference type="EMBL" id="GEVM01025532">
    <property type="protein sequence ID" value="JAU80406.1"/>
    <property type="molecule type" value="Transcribed_RNA"/>
</dbReference>
<gene>
    <name evidence="6" type="ORF">MP_TR23912_c0_g1_i1_g.69675</name>
</gene>
<dbReference type="SUPFAM" id="SSF52540">
    <property type="entry name" value="P-loop containing nucleoside triphosphate hydrolases"/>
    <property type="match status" value="1"/>
</dbReference>
<evidence type="ECO:0000256" key="2">
    <source>
        <dbReference type="ARBA" id="ARBA00022679"/>
    </source>
</evidence>
<dbReference type="InterPro" id="IPR027417">
    <property type="entry name" value="P-loop_NTPase"/>
</dbReference>
<sequence>MLRKLSSFLSPSTIFPISTRPIFKLGSYPQSSRLHSSSLKMSDSAQTPNSPAIPSVTKPELLRALEFHLGSSFSVDPITPPPNPLIIVISGASGVGKDAVINKLREARESLHFVVTATTRAIRPGEIDGRDYF</sequence>
<dbReference type="InterPro" id="IPR008144">
    <property type="entry name" value="Guanylate_kin-like_dom"/>
</dbReference>
<keyword evidence="2" id="KW-0808">Transferase</keyword>
<accession>A0A1J3IJB5</accession>
<dbReference type="GO" id="GO:0004385">
    <property type="term" value="F:GMP kinase activity"/>
    <property type="evidence" value="ECO:0007669"/>
    <property type="project" value="TreeGrafter"/>
</dbReference>
<evidence type="ECO:0000259" key="5">
    <source>
        <dbReference type="PROSITE" id="PS50052"/>
    </source>
</evidence>
<comment type="similarity">
    <text evidence="1">Belongs to the guanylate kinase family.</text>
</comment>
<name>A0A1J3IJB5_NOCCA</name>
<organism evidence="6">
    <name type="scientific">Noccaea caerulescens</name>
    <name type="common">Alpine penny-cress</name>
    <name type="synonym">Thlaspi caerulescens</name>
    <dbReference type="NCBI Taxonomy" id="107243"/>
    <lineage>
        <taxon>Eukaryota</taxon>
        <taxon>Viridiplantae</taxon>
        <taxon>Streptophyta</taxon>
        <taxon>Embryophyta</taxon>
        <taxon>Tracheophyta</taxon>
        <taxon>Spermatophyta</taxon>
        <taxon>Magnoliopsida</taxon>
        <taxon>eudicotyledons</taxon>
        <taxon>Gunneridae</taxon>
        <taxon>Pentapetalae</taxon>
        <taxon>rosids</taxon>
        <taxon>malvids</taxon>
        <taxon>Brassicales</taxon>
        <taxon>Brassicaceae</taxon>
        <taxon>Coluteocarpeae</taxon>
        <taxon>Noccaea</taxon>
    </lineage>
</organism>
<reference evidence="6" key="1">
    <citation type="submission" date="2016-07" db="EMBL/GenBank/DDBJ databases">
        <title>De novo transcriptome assembly of four accessions of the metal hyperaccumulator plant Noccaea caerulescens.</title>
        <authorList>
            <person name="Blande D."/>
            <person name="Halimaa P."/>
            <person name="Tervahauta A.I."/>
            <person name="Aarts M.G."/>
            <person name="Karenlampi S.O."/>
        </authorList>
    </citation>
    <scope>NUCLEOTIDE SEQUENCE</scope>
</reference>
<evidence type="ECO:0000256" key="1">
    <source>
        <dbReference type="ARBA" id="ARBA00005790"/>
    </source>
</evidence>
<protein>
    <submittedName>
        <fullName evidence="6">Guanylate kinase 3, chloroplastic</fullName>
    </submittedName>
</protein>